<accession>A0ABW5LY25</accession>
<reference evidence="2" key="1">
    <citation type="journal article" date="2019" name="Int. J. Syst. Evol. Microbiol.">
        <title>The Global Catalogue of Microorganisms (GCM) 10K type strain sequencing project: providing services to taxonomists for standard genome sequencing and annotation.</title>
        <authorList>
            <consortium name="The Broad Institute Genomics Platform"/>
            <consortium name="The Broad Institute Genome Sequencing Center for Infectious Disease"/>
            <person name="Wu L."/>
            <person name="Ma J."/>
        </authorList>
    </citation>
    <scope>NUCLEOTIDE SEQUENCE [LARGE SCALE GENOMIC DNA]</scope>
    <source>
        <strain evidence="2">KCTC 42805</strain>
    </source>
</reference>
<proteinExistence type="predicted"/>
<dbReference type="Proteomes" id="UP001597469">
    <property type="component" value="Unassembled WGS sequence"/>
</dbReference>
<dbReference type="RefSeq" id="WP_381519076.1">
    <property type="nucleotide sequence ID" value="NZ_JBHULN010000001.1"/>
</dbReference>
<evidence type="ECO:0000313" key="1">
    <source>
        <dbReference type="EMBL" id="MFD2569667.1"/>
    </source>
</evidence>
<name>A0ABW5LY25_9BACT</name>
<dbReference type="Gene3D" id="2.60.40.2030">
    <property type="match status" value="1"/>
</dbReference>
<dbReference type="PROSITE" id="PS51257">
    <property type="entry name" value="PROKAR_LIPOPROTEIN"/>
    <property type="match status" value="1"/>
</dbReference>
<gene>
    <name evidence="1" type="ORF">ACFSUS_03425</name>
</gene>
<keyword evidence="2" id="KW-1185">Reference proteome</keyword>
<evidence type="ECO:0008006" key="3">
    <source>
        <dbReference type="Google" id="ProtNLM"/>
    </source>
</evidence>
<dbReference type="EMBL" id="JBHULN010000001">
    <property type="protein sequence ID" value="MFD2569667.1"/>
    <property type="molecule type" value="Genomic_DNA"/>
</dbReference>
<sequence length="155" mass="16414">MKNRIKAGIALLLLVTVLLGCTEEEVYKELPKAVYIANKVPDGTANLLGSTSARKTVAAGAARVYVNQPYDKDVTVNFTLAGTAIQGQDYTPPATQSVTIPAGKYSAEINFTVLNNPNLTANRTVIINLTAATEGFELGLGVAKGYATFTYTITP</sequence>
<evidence type="ECO:0000313" key="2">
    <source>
        <dbReference type="Proteomes" id="UP001597469"/>
    </source>
</evidence>
<organism evidence="1 2">
    <name type="scientific">Spirosoma soli</name>
    <dbReference type="NCBI Taxonomy" id="1770529"/>
    <lineage>
        <taxon>Bacteria</taxon>
        <taxon>Pseudomonadati</taxon>
        <taxon>Bacteroidota</taxon>
        <taxon>Cytophagia</taxon>
        <taxon>Cytophagales</taxon>
        <taxon>Cytophagaceae</taxon>
        <taxon>Spirosoma</taxon>
    </lineage>
</organism>
<dbReference type="InterPro" id="IPR038081">
    <property type="entry name" value="CalX-like_sf"/>
</dbReference>
<dbReference type="SUPFAM" id="SSF141072">
    <property type="entry name" value="CalX-like"/>
    <property type="match status" value="1"/>
</dbReference>
<comment type="caution">
    <text evidence="1">The sequence shown here is derived from an EMBL/GenBank/DDBJ whole genome shotgun (WGS) entry which is preliminary data.</text>
</comment>
<protein>
    <recommendedName>
        <fullName evidence="3">DUF1735 domain-containing protein</fullName>
    </recommendedName>
</protein>